<dbReference type="EMBL" id="CADCUZ010000171">
    <property type="protein sequence ID" value="CAA9440286.1"/>
    <property type="molecule type" value="Genomic_DNA"/>
</dbReference>
<accession>A0A6J4QL27</accession>
<reference evidence="2" key="1">
    <citation type="submission" date="2020-02" db="EMBL/GenBank/DDBJ databases">
        <authorList>
            <person name="Meier V. D."/>
        </authorList>
    </citation>
    <scope>NUCLEOTIDE SEQUENCE</scope>
    <source>
        <strain evidence="2">AVDCRST_MAG55</strain>
    </source>
</reference>
<sequence>GPAEGRCKALRRRQADLPDGVRLQRRDRRAALRLAEARQGQADGEDSRHRRGQERARQVLVFHRQV</sequence>
<evidence type="ECO:0000313" key="2">
    <source>
        <dbReference type="EMBL" id="CAA9440286.1"/>
    </source>
</evidence>
<feature type="non-terminal residue" evidence="2">
    <location>
        <position position="66"/>
    </location>
</feature>
<feature type="non-terminal residue" evidence="2">
    <location>
        <position position="1"/>
    </location>
</feature>
<name>A0A6J4QL27_9ACTN</name>
<gene>
    <name evidence="2" type="ORF">AVDCRST_MAG55-3376</name>
</gene>
<feature type="region of interest" description="Disordered" evidence="1">
    <location>
        <begin position="35"/>
        <end position="54"/>
    </location>
</feature>
<dbReference type="AlphaFoldDB" id="A0A6J4QL27"/>
<protein>
    <submittedName>
        <fullName evidence="2">Uncharacterized protein</fullName>
    </submittedName>
</protein>
<organism evidence="2">
    <name type="scientific">uncultured Rubrobacteraceae bacterium</name>
    <dbReference type="NCBI Taxonomy" id="349277"/>
    <lineage>
        <taxon>Bacteria</taxon>
        <taxon>Bacillati</taxon>
        <taxon>Actinomycetota</taxon>
        <taxon>Rubrobacteria</taxon>
        <taxon>Rubrobacterales</taxon>
        <taxon>Rubrobacteraceae</taxon>
        <taxon>environmental samples</taxon>
    </lineage>
</organism>
<proteinExistence type="predicted"/>
<evidence type="ECO:0000256" key="1">
    <source>
        <dbReference type="SAM" id="MobiDB-lite"/>
    </source>
</evidence>
<feature type="compositionally biased region" description="Basic and acidic residues" evidence="1">
    <location>
        <begin position="45"/>
        <end position="54"/>
    </location>
</feature>